<keyword evidence="10" id="KW-0718">Serine biosynthesis</keyword>
<dbReference type="NCBIfam" id="TIGR01488">
    <property type="entry name" value="HAD-SF-IB"/>
    <property type="match status" value="1"/>
</dbReference>
<evidence type="ECO:0000256" key="12">
    <source>
        <dbReference type="ARBA" id="ARBA00048138"/>
    </source>
</evidence>
<evidence type="ECO:0000256" key="13">
    <source>
        <dbReference type="ARBA" id="ARBA00048523"/>
    </source>
</evidence>
<accession>A0ABT0RD24</accession>
<dbReference type="SFLD" id="SFLDG01136">
    <property type="entry name" value="C1.6:_Phosphoserine_Phosphatas"/>
    <property type="match status" value="1"/>
</dbReference>
<dbReference type="PANTHER" id="PTHR43344">
    <property type="entry name" value="PHOSPHOSERINE PHOSPHATASE"/>
    <property type="match status" value="1"/>
</dbReference>
<evidence type="ECO:0000313" key="15">
    <source>
        <dbReference type="Proteomes" id="UP001165343"/>
    </source>
</evidence>
<evidence type="ECO:0000313" key="14">
    <source>
        <dbReference type="EMBL" id="MCL6678146.1"/>
    </source>
</evidence>
<evidence type="ECO:0000256" key="10">
    <source>
        <dbReference type="ARBA" id="ARBA00023299"/>
    </source>
</evidence>
<dbReference type="Proteomes" id="UP001165343">
    <property type="component" value="Unassembled WGS sequence"/>
</dbReference>
<reference evidence="14" key="1">
    <citation type="submission" date="2022-05" db="EMBL/GenBank/DDBJ databases">
        <authorList>
            <person name="Jo J.-H."/>
            <person name="Im W.-T."/>
        </authorList>
    </citation>
    <scope>NUCLEOTIDE SEQUENCE</scope>
    <source>
        <strain evidence="14">RG327</strain>
    </source>
</reference>
<comment type="catalytic activity">
    <reaction evidence="13">
        <text>O-phospho-D-serine + H2O = D-serine + phosphate</text>
        <dbReference type="Rhea" id="RHEA:24873"/>
        <dbReference type="ChEBI" id="CHEBI:15377"/>
        <dbReference type="ChEBI" id="CHEBI:35247"/>
        <dbReference type="ChEBI" id="CHEBI:43474"/>
        <dbReference type="ChEBI" id="CHEBI:58680"/>
        <dbReference type="EC" id="3.1.3.3"/>
    </reaction>
</comment>
<keyword evidence="9" id="KW-0460">Magnesium</keyword>
<dbReference type="InterPro" id="IPR036412">
    <property type="entry name" value="HAD-like_sf"/>
</dbReference>
<dbReference type="SUPFAM" id="SSF56784">
    <property type="entry name" value="HAD-like"/>
    <property type="match status" value="1"/>
</dbReference>
<comment type="pathway">
    <text evidence="2">Amino-acid biosynthesis; L-serine biosynthesis; L-serine from 3-phospho-D-glycerate: step 3/3.</text>
</comment>
<comment type="catalytic activity">
    <reaction evidence="12">
        <text>O-phospho-L-serine + H2O = L-serine + phosphate</text>
        <dbReference type="Rhea" id="RHEA:21208"/>
        <dbReference type="ChEBI" id="CHEBI:15377"/>
        <dbReference type="ChEBI" id="CHEBI:33384"/>
        <dbReference type="ChEBI" id="CHEBI:43474"/>
        <dbReference type="ChEBI" id="CHEBI:57524"/>
        <dbReference type="EC" id="3.1.3.3"/>
    </reaction>
</comment>
<dbReference type="Pfam" id="PF12710">
    <property type="entry name" value="HAD"/>
    <property type="match status" value="1"/>
</dbReference>
<keyword evidence="6" id="KW-0028">Amino-acid biosynthesis</keyword>
<evidence type="ECO:0000256" key="8">
    <source>
        <dbReference type="ARBA" id="ARBA00022801"/>
    </source>
</evidence>
<dbReference type="GO" id="GO:0016787">
    <property type="term" value="F:hydrolase activity"/>
    <property type="evidence" value="ECO:0007669"/>
    <property type="project" value="UniProtKB-KW"/>
</dbReference>
<organism evidence="14 15">
    <name type="scientific">Sphingomonas anseongensis</name>
    <dbReference type="NCBI Taxonomy" id="2908207"/>
    <lineage>
        <taxon>Bacteria</taxon>
        <taxon>Pseudomonadati</taxon>
        <taxon>Pseudomonadota</taxon>
        <taxon>Alphaproteobacteria</taxon>
        <taxon>Sphingomonadales</taxon>
        <taxon>Sphingomonadaceae</taxon>
        <taxon>Sphingomonas</taxon>
    </lineage>
</organism>
<evidence type="ECO:0000256" key="2">
    <source>
        <dbReference type="ARBA" id="ARBA00005135"/>
    </source>
</evidence>
<dbReference type="InterPro" id="IPR004469">
    <property type="entry name" value="PSP"/>
</dbReference>
<dbReference type="SFLD" id="SFLDG01137">
    <property type="entry name" value="C1.6.1:_Phosphoserine_Phosphat"/>
    <property type="match status" value="1"/>
</dbReference>
<protein>
    <recommendedName>
        <fullName evidence="5">Phosphoserine phosphatase</fullName>
        <ecNumber evidence="4">3.1.3.3</ecNumber>
    </recommendedName>
    <alternativeName>
        <fullName evidence="11">O-phosphoserine phosphohydrolase</fullName>
    </alternativeName>
</protein>
<keyword evidence="15" id="KW-1185">Reference proteome</keyword>
<gene>
    <name evidence="14" type="primary">serB</name>
    <name evidence="14" type="ORF">LZ519_02260</name>
</gene>
<keyword evidence="7" id="KW-0479">Metal-binding</keyword>
<keyword evidence="8 14" id="KW-0378">Hydrolase</keyword>
<evidence type="ECO:0000256" key="5">
    <source>
        <dbReference type="ARBA" id="ARBA00015196"/>
    </source>
</evidence>
<dbReference type="InterPro" id="IPR023214">
    <property type="entry name" value="HAD_sf"/>
</dbReference>
<comment type="caution">
    <text evidence="14">The sequence shown here is derived from an EMBL/GenBank/DDBJ whole genome shotgun (WGS) entry which is preliminary data.</text>
</comment>
<comment type="similarity">
    <text evidence="3">Belongs to the HAD-like hydrolase superfamily. SerB family.</text>
</comment>
<dbReference type="InterPro" id="IPR050582">
    <property type="entry name" value="HAD-like_SerB"/>
</dbReference>
<evidence type="ECO:0000256" key="6">
    <source>
        <dbReference type="ARBA" id="ARBA00022605"/>
    </source>
</evidence>
<evidence type="ECO:0000256" key="3">
    <source>
        <dbReference type="ARBA" id="ARBA00009184"/>
    </source>
</evidence>
<evidence type="ECO:0000256" key="9">
    <source>
        <dbReference type="ARBA" id="ARBA00022842"/>
    </source>
</evidence>
<sequence length="292" mass="31499">MFIATLIAAGRLDDRMVDRALGLLRELDPKARFGAWIDEGDAVDLHVSGDAKAVRWALESLPEVDVVVQPPEPRFRKLLVADMDSTIIGQECIDELADFAGLKREVAEITERAMQGKLDFKAALRERVALLSGLEEDAIARCLAERVVPNPGAATLVRTMRVGGARSLLISGGFLSFAEPVAKMIGFDTVRANRLLFDGTQLSGGVEDPIVDAQAKLEALIEERGKLGVEAADVLAIGDGANDRLMVEEAGLGVAYRAKPALAEIADARIDHHGLDALLWAQGIRKKEWVCG</sequence>
<dbReference type="PANTHER" id="PTHR43344:SF2">
    <property type="entry name" value="PHOSPHOSERINE PHOSPHATASE"/>
    <property type="match status" value="1"/>
</dbReference>
<dbReference type="EMBL" id="JAMGBC010000001">
    <property type="protein sequence ID" value="MCL6678146.1"/>
    <property type="molecule type" value="Genomic_DNA"/>
</dbReference>
<dbReference type="SFLD" id="SFLDS00003">
    <property type="entry name" value="Haloacid_Dehalogenase"/>
    <property type="match status" value="1"/>
</dbReference>
<evidence type="ECO:0000256" key="11">
    <source>
        <dbReference type="ARBA" id="ARBA00031693"/>
    </source>
</evidence>
<dbReference type="Gene3D" id="3.40.50.1000">
    <property type="entry name" value="HAD superfamily/HAD-like"/>
    <property type="match status" value="1"/>
</dbReference>
<dbReference type="EC" id="3.1.3.3" evidence="4"/>
<name>A0ABT0RD24_9SPHN</name>
<dbReference type="RefSeq" id="WP_249867116.1">
    <property type="nucleotide sequence ID" value="NZ_JAMGBC010000001.1"/>
</dbReference>
<evidence type="ECO:0000256" key="7">
    <source>
        <dbReference type="ARBA" id="ARBA00022723"/>
    </source>
</evidence>
<evidence type="ECO:0000256" key="4">
    <source>
        <dbReference type="ARBA" id="ARBA00012640"/>
    </source>
</evidence>
<proteinExistence type="inferred from homology"/>
<comment type="cofactor">
    <cofactor evidence="1">
        <name>Mg(2+)</name>
        <dbReference type="ChEBI" id="CHEBI:18420"/>
    </cofactor>
</comment>
<dbReference type="SFLD" id="SFLDF00029">
    <property type="entry name" value="phosphoserine_phosphatase"/>
    <property type="match status" value="1"/>
</dbReference>
<dbReference type="NCBIfam" id="TIGR00338">
    <property type="entry name" value="serB"/>
    <property type="match status" value="1"/>
</dbReference>
<evidence type="ECO:0000256" key="1">
    <source>
        <dbReference type="ARBA" id="ARBA00001946"/>
    </source>
</evidence>